<reference evidence="1 2" key="2">
    <citation type="journal article" date="2022" name="Mol. Ecol. Resour.">
        <title>The genomes of chicory, endive, great burdock and yacon provide insights into Asteraceae paleo-polyploidization history and plant inulin production.</title>
        <authorList>
            <person name="Fan W."/>
            <person name="Wang S."/>
            <person name="Wang H."/>
            <person name="Wang A."/>
            <person name="Jiang F."/>
            <person name="Liu H."/>
            <person name="Zhao H."/>
            <person name="Xu D."/>
            <person name="Zhang Y."/>
        </authorList>
    </citation>
    <scope>NUCLEOTIDE SEQUENCE [LARGE SCALE GENOMIC DNA]</scope>
    <source>
        <strain evidence="2">cv. Yunnan</strain>
        <tissue evidence="1">Leaves</tissue>
    </source>
</reference>
<accession>A0ACB9IRU7</accession>
<organism evidence="1 2">
    <name type="scientific">Smallanthus sonchifolius</name>
    <dbReference type="NCBI Taxonomy" id="185202"/>
    <lineage>
        <taxon>Eukaryota</taxon>
        <taxon>Viridiplantae</taxon>
        <taxon>Streptophyta</taxon>
        <taxon>Embryophyta</taxon>
        <taxon>Tracheophyta</taxon>
        <taxon>Spermatophyta</taxon>
        <taxon>Magnoliopsida</taxon>
        <taxon>eudicotyledons</taxon>
        <taxon>Gunneridae</taxon>
        <taxon>Pentapetalae</taxon>
        <taxon>asterids</taxon>
        <taxon>campanulids</taxon>
        <taxon>Asterales</taxon>
        <taxon>Asteraceae</taxon>
        <taxon>Asteroideae</taxon>
        <taxon>Heliantheae alliance</taxon>
        <taxon>Millerieae</taxon>
        <taxon>Smallanthus</taxon>
    </lineage>
</organism>
<protein>
    <submittedName>
        <fullName evidence="1">Uncharacterized protein</fullName>
    </submittedName>
</protein>
<reference evidence="2" key="1">
    <citation type="journal article" date="2022" name="Mol. Ecol. Resour.">
        <title>The genomes of chicory, endive, great burdock and yacon provide insights into Asteraceae palaeo-polyploidization history and plant inulin production.</title>
        <authorList>
            <person name="Fan W."/>
            <person name="Wang S."/>
            <person name="Wang H."/>
            <person name="Wang A."/>
            <person name="Jiang F."/>
            <person name="Liu H."/>
            <person name="Zhao H."/>
            <person name="Xu D."/>
            <person name="Zhang Y."/>
        </authorList>
    </citation>
    <scope>NUCLEOTIDE SEQUENCE [LARGE SCALE GENOMIC DNA]</scope>
    <source>
        <strain evidence="2">cv. Yunnan</strain>
    </source>
</reference>
<proteinExistence type="predicted"/>
<comment type="caution">
    <text evidence="1">The sequence shown here is derived from an EMBL/GenBank/DDBJ whole genome shotgun (WGS) entry which is preliminary data.</text>
</comment>
<name>A0ACB9IRU7_9ASTR</name>
<keyword evidence="2" id="KW-1185">Reference proteome</keyword>
<dbReference type="EMBL" id="CM042024">
    <property type="protein sequence ID" value="KAI3810664.1"/>
    <property type="molecule type" value="Genomic_DNA"/>
</dbReference>
<evidence type="ECO:0000313" key="1">
    <source>
        <dbReference type="EMBL" id="KAI3810664.1"/>
    </source>
</evidence>
<dbReference type="Proteomes" id="UP001056120">
    <property type="component" value="Linkage Group LG07"/>
</dbReference>
<evidence type="ECO:0000313" key="2">
    <source>
        <dbReference type="Proteomes" id="UP001056120"/>
    </source>
</evidence>
<gene>
    <name evidence="1" type="ORF">L1987_20286</name>
</gene>
<sequence length="101" mass="12217">MAMRRIEELESMLKHLKVERENEKNIEQLINEGLGTNSNKKAKENQIEYWEFLYKTARFCFRRKDRSIFYLEHIKEVLAIPLEDLKRMIQLKEDGKSISNK</sequence>